<evidence type="ECO:0000259" key="7">
    <source>
        <dbReference type="Pfam" id="PF08281"/>
    </source>
</evidence>
<evidence type="ECO:0000259" key="8">
    <source>
        <dbReference type="Pfam" id="PF12680"/>
    </source>
</evidence>
<dbReference type="InterPro" id="IPR013325">
    <property type="entry name" value="RNA_pol_sigma_r2"/>
</dbReference>
<dbReference type="Gene3D" id="1.10.1740.10">
    <property type="match status" value="1"/>
</dbReference>
<dbReference type="InterPro" id="IPR013324">
    <property type="entry name" value="RNA_pol_sigma_r3/r4-like"/>
</dbReference>
<protein>
    <submittedName>
        <fullName evidence="9">Sigma-70 family RNA polymerase sigma factor</fullName>
    </submittedName>
</protein>
<evidence type="ECO:0000256" key="1">
    <source>
        <dbReference type="ARBA" id="ARBA00010641"/>
    </source>
</evidence>
<dbReference type="EMBL" id="SMKR01000068">
    <property type="protein sequence ID" value="TDD23942.1"/>
    <property type="molecule type" value="Genomic_DNA"/>
</dbReference>
<dbReference type="GO" id="GO:0006352">
    <property type="term" value="P:DNA-templated transcription initiation"/>
    <property type="evidence" value="ECO:0007669"/>
    <property type="project" value="InterPro"/>
</dbReference>
<dbReference type="NCBIfam" id="TIGR02937">
    <property type="entry name" value="sigma70-ECF"/>
    <property type="match status" value="1"/>
</dbReference>
<keyword evidence="3" id="KW-0805">Transcription regulation</keyword>
<dbReference type="InterPro" id="IPR013249">
    <property type="entry name" value="RNA_pol_sigma70_r4_t2"/>
</dbReference>
<dbReference type="InterPro" id="IPR037401">
    <property type="entry name" value="SnoaL-like"/>
</dbReference>
<dbReference type="PANTHER" id="PTHR43133">
    <property type="entry name" value="RNA POLYMERASE ECF-TYPE SIGMA FACTO"/>
    <property type="match status" value="1"/>
</dbReference>
<dbReference type="InterPro" id="IPR036388">
    <property type="entry name" value="WH-like_DNA-bd_sf"/>
</dbReference>
<dbReference type="Gene3D" id="1.10.10.10">
    <property type="entry name" value="Winged helix-like DNA-binding domain superfamily/Winged helix DNA-binding domain"/>
    <property type="match status" value="1"/>
</dbReference>
<name>A0A4R4X1C4_9ACTN</name>
<dbReference type="PANTHER" id="PTHR43133:SF65">
    <property type="entry name" value="ECF RNA POLYMERASE SIGMA FACTOR SIGG"/>
    <property type="match status" value="1"/>
</dbReference>
<accession>A0A4R4X1C4</accession>
<evidence type="ECO:0000256" key="5">
    <source>
        <dbReference type="ARBA" id="ARBA00023163"/>
    </source>
</evidence>
<dbReference type="SUPFAM" id="SSF88659">
    <property type="entry name" value="Sigma3 and sigma4 domains of RNA polymerase sigma factors"/>
    <property type="match status" value="1"/>
</dbReference>
<dbReference type="InterPro" id="IPR014284">
    <property type="entry name" value="RNA_pol_sigma-70_dom"/>
</dbReference>
<evidence type="ECO:0000256" key="2">
    <source>
        <dbReference type="ARBA" id="ARBA00011344"/>
    </source>
</evidence>
<comment type="similarity">
    <text evidence="1">Belongs to the sigma-70 factor family. ECF subfamily.</text>
</comment>
<keyword evidence="5" id="KW-0804">Transcription</keyword>
<dbReference type="NCBIfam" id="NF006089">
    <property type="entry name" value="PRK08241.1"/>
    <property type="match status" value="1"/>
</dbReference>
<dbReference type="GO" id="GO:0003677">
    <property type="term" value="F:DNA binding"/>
    <property type="evidence" value="ECO:0007669"/>
    <property type="project" value="InterPro"/>
</dbReference>
<dbReference type="NCBIfam" id="TIGR02960">
    <property type="entry name" value="SigX5"/>
    <property type="match status" value="1"/>
</dbReference>
<keyword evidence="10" id="KW-1185">Reference proteome</keyword>
<dbReference type="Pfam" id="PF12680">
    <property type="entry name" value="SnoaL_2"/>
    <property type="match status" value="1"/>
</dbReference>
<reference evidence="9 10" key="1">
    <citation type="submission" date="2019-02" db="EMBL/GenBank/DDBJ databases">
        <title>Draft genome sequences of novel Actinobacteria.</title>
        <authorList>
            <person name="Sahin N."/>
            <person name="Ay H."/>
            <person name="Saygin H."/>
        </authorList>
    </citation>
    <scope>NUCLEOTIDE SEQUENCE [LARGE SCALE GENOMIC DNA]</scope>
    <source>
        <strain evidence="9 10">16K104</strain>
    </source>
</reference>
<dbReference type="SUPFAM" id="SSF54427">
    <property type="entry name" value="NTF2-like"/>
    <property type="match status" value="1"/>
</dbReference>
<evidence type="ECO:0000256" key="3">
    <source>
        <dbReference type="ARBA" id="ARBA00023015"/>
    </source>
</evidence>
<organism evidence="9 10">
    <name type="scientific">Kribbella turkmenica</name>
    <dbReference type="NCBI Taxonomy" id="2530375"/>
    <lineage>
        <taxon>Bacteria</taxon>
        <taxon>Bacillati</taxon>
        <taxon>Actinomycetota</taxon>
        <taxon>Actinomycetes</taxon>
        <taxon>Propionibacteriales</taxon>
        <taxon>Kribbellaceae</taxon>
        <taxon>Kribbella</taxon>
    </lineage>
</organism>
<dbReference type="Proteomes" id="UP000295172">
    <property type="component" value="Unassembled WGS sequence"/>
</dbReference>
<dbReference type="RefSeq" id="WP_132321273.1">
    <property type="nucleotide sequence ID" value="NZ_SMKR01000068.1"/>
</dbReference>
<dbReference type="InterPro" id="IPR032710">
    <property type="entry name" value="NTF2-like_dom_sf"/>
</dbReference>
<dbReference type="OrthoDB" id="6689546at2"/>
<dbReference type="Pfam" id="PF04542">
    <property type="entry name" value="Sigma70_r2"/>
    <property type="match status" value="1"/>
</dbReference>
<evidence type="ECO:0000259" key="6">
    <source>
        <dbReference type="Pfam" id="PF04542"/>
    </source>
</evidence>
<evidence type="ECO:0000256" key="4">
    <source>
        <dbReference type="ARBA" id="ARBA00023082"/>
    </source>
</evidence>
<sequence>MRELLDAARGGDDDAFGQLVGPWRGELHAHCYRMLGSDSDADDAVQETLLRAWSGLDRYEDHGSIRAWLYKIATNRCLTLIDRRGRRELPTDLEATYDAEWVEPYPTSRLAWTAQLTPEARVVALESVELAFVASLQHLSALQRAVLLLRDVLAFAAREVAELLGTSVAAVNSALQRARSVLSSLRPSQQQTLRDLGELAERDLVRRYMAAWESGDVDAIVAMLAEDARYSMPPLLQWFSGRAGIRRFLLDGPLREKWRFLPTRANGQLAFGTYLWDVDRYVPGGLDVILLRGSQIVEIVSFLDADFEAFGLPEEVF</sequence>
<dbReference type="InterPro" id="IPR014305">
    <property type="entry name" value="RNA_pol_sigma-G_actinobac"/>
</dbReference>
<evidence type="ECO:0000313" key="10">
    <source>
        <dbReference type="Proteomes" id="UP000295172"/>
    </source>
</evidence>
<dbReference type="Gene3D" id="3.10.450.50">
    <property type="match status" value="1"/>
</dbReference>
<feature type="domain" description="RNA polymerase sigma-70 region 2" evidence="6">
    <location>
        <begin position="21"/>
        <end position="87"/>
    </location>
</feature>
<proteinExistence type="inferred from homology"/>
<dbReference type="GO" id="GO:0016987">
    <property type="term" value="F:sigma factor activity"/>
    <property type="evidence" value="ECO:0007669"/>
    <property type="project" value="UniProtKB-KW"/>
</dbReference>
<evidence type="ECO:0000313" key="9">
    <source>
        <dbReference type="EMBL" id="TDD23942.1"/>
    </source>
</evidence>
<feature type="domain" description="SnoaL-like" evidence="8">
    <location>
        <begin position="205"/>
        <end position="277"/>
    </location>
</feature>
<comment type="caution">
    <text evidence="9">The sequence shown here is derived from an EMBL/GenBank/DDBJ whole genome shotgun (WGS) entry which is preliminary data.</text>
</comment>
<dbReference type="SUPFAM" id="SSF88946">
    <property type="entry name" value="Sigma2 domain of RNA polymerase sigma factors"/>
    <property type="match status" value="1"/>
</dbReference>
<dbReference type="Pfam" id="PF08281">
    <property type="entry name" value="Sigma70_r4_2"/>
    <property type="match status" value="1"/>
</dbReference>
<comment type="subunit">
    <text evidence="2">Interacts transiently with the RNA polymerase catalytic core formed by RpoA, RpoB, RpoC and RpoZ (2 alpha, 1 beta, 1 beta' and 1 omega subunit) to form the RNA polymerase holoenzyme that can initiate transcription.</text>
</comment>
<feature type="domain" description="RNA polymerase sigma factor 70 region 4 type 2" evidence="7">
    <location>
        <begin position="132"/>
        <end position="180"/>
    </location>
</feature>
<dbReference type="AlphaFoldDB" id="A0A4R4X1C4"/>
<gene>
    <name evidence="9" type="ORF">E1218_17190</name>
</gene>
<dbReference type="InterPro" id="IPR039425">
    <property type="entry name" value="RNA_pol_sigma-70-like"/>
</dbReference>
<keyword evidence="4" id="KW-0731">Sigma factor</keyword>
<dbReference type="InterPro" id="IPR007627">
    <property type="entry name" value="RNA_pol_sigma70_r2"/>
</dbReference>